<evidence type="ECO:0000313" key="2">
    <source>
        <dbReference type="Proteomes" id="UP001178508"/>
    </source>
</evidence>
<keyword evidence="2" id="KW-1185">Reference proteome</keyword>
<name>A0AAV1EMK1_XYRNO</name>
<organism evidence="1 2">
    <name type="scientific">Xyrichtys novacula</name>
    <name type="common">Pearly razorfish</name>
    <name type="synonym">Hemipteronotus novacula</name>
    <dbReference type="NCBI Taxonomy" id="13765"/>
    <lineage>
        <taxon>Eukaryota</taxon>
        <taxon>Metazoa</taxon>
        <taxon>Chordata</taxon>
        <taxon>Craniata</taxon>
        <taxon>Vertebrata</taxon>
        <taxon>Euteleostomi</taxon>
        <taxon>Actinopterygii</taxon>
        <taxon>Neopterygii</taxon>
        <taxon>Teleostei</taxon>
        <taxon>Neoteleostei</taxon>
        <taxon>Acanthomorphata</taxon>
        <taxon>Eupercaria</taxon>
        <taxon>Labriformes</taxon>
        <taxon>Labridae</taxon>
        <taxon>Xyrichtys</taxon>
    </lineage>
</organism>
<gene>
    <name evidence="1" type="ORF">XNOV1_A023002</name>
</gene>
<accession>A0AAV1EMK1</accession>
<dbReference type="Proteomes" id="UP001178508">
    <property type="component" value="Chromosome 1"/>
</dbReference>
<protein>
    <recommendedName>
        <fullName evidence="3">Ribosomal protein L15</fullName>
    </recommendedName>
</protein>
<sequence length="101" mass="11766">MSKRDDDDARFCLQVKIDCFVLRDKNSSCFRFLNEINWIHLGPQQDPATARLSLLVRPTKAKRGQRRQSTGDKPVWGRQSVQVRLWKRGKGLKGAVMKRIR</sequence>
<evidence type="ECO:0000313" key="1">
    <source>
        <dbReference type="EMBL" id="CAJ1049919.1"/>
    </source>
</evidence>
<evidence type="ECO:0008006" key="3">
    <source>
        <dbReference type="Google" id="ProtNLM"/>
    </source>
</evidence>
<reference evidence="1" key="1">
    <citation type="submission" date="2023-08" db="EMBL/GenBank/DDBJ databases">
        <authorList>
            <person name="Alioto T."/>
            <person name="Alioto T."/>
            <person name="Gomez Garrido J."/>
        </authorList>
    </citation>
    <scope>NUCLEOTIDE SEQUENCE</scope>
</reference>
<dbReference type="AlphaFoldDB" id="A0AAV1EMK1"/>
<proteinExistence type="predicted"/>
<dbReference type="EMBL" id="OY660864">
    <property type="protein sequence ID" value="CAJ1049919.1"/>
    <property type="molecule type" value="Genomic_DNA"/>
</dbReference>